<dbReference type="InterPro" id="IPR050879">
    <property type="entry name" value="Acyltransferase_3"/>
</dbReference>
<dbReference type="Pfam" id="PF01757">
    <property type="entry name" value="Acyl_transf_3"/>
    <property type="match status" value="1"/>
</dbReference>
<dbReference type="InterPro" id="IPR002656">
    <property type="entry name" value="Acyl_transf_3_dom"/>
</dbReference>
<feature type="transmembrane region" description="Helical" evidence="1">
    <location>
        <begin position="316"/>
        <end position="335"/>
    </location>
</feature>
<dbReference type="GO" id="GO:0000271">
    <property type="term" value="P:polysaccharide biosynthetic process"/>
    <property type="evidence" value="ECO:0007669"/>
    <property type="project" value="TreeGrafter"/>
</dbReference>
<feature type="transmembrane region" description="Helical" evidence="1">
    <location>
        <begin position="83"/>
        <end position="101"/>
    </location>
</feature>
<feature type="transmembrane region" description="Helical" evidence="1">
    <location>
        <begin position="347"/>
        <end position="368"/>
    </location>
</feature>
<gene>
    <name evidence="3" type="ORF">SAMEA2273876_00938</name>
</gene>
<dbReference type="AlphaFoldDB" id="A0A8G1ZYB0"/>
<keyword evidence="3" id="KW-0012">Acyltransferase</keyword>
<dbReference type="Proteomes" id="UP000078124">
    <property type="component" value="Unassembled WGS sequence"/>
</dbReference>
<keyword evidence="1" id="KW-0812">Transmembrane</keyword>
<dbReference type="GO" id="GO:0016747">
    <property type="term" value="F:acyltransferase activity, transferring groups other than amino-acyl groups"/>
    <property type="evidence" value="ECO:0007669"/>
    <property type="project" value="InterPro"/>
</dbReference>
<protein>
    <submittedName>
        <fullName evidence="3">Acyltransferase</fullName>
    </submittedName>
</protein>
<name>A0A8G1ZYB0_RAOPL</name>
<keyword evidence="1" id="KW-1133">Transmembrane helix</keyword>
<keyword evidence="3" id="KW-0808">Transferase</keyword>
<feature type="transmembrane region" description="Helical" evidence="1">
    <location>
        <begin position="181"/>
        <end position="198"/>
    </location>
</feature>
<sequence>MIGLIFLLAVFLSVVISLVIIKYISNELGIELINSGRFTAIDGLRAYLSLFVFFHHFFIFYKWKESGKWEKPEILFIDDLGQVSVAIFFIITGFLFIGKITSGRHFDFFSVYISRFFRIMPLYLLVVMITLFYSFLLTGLSIQIPHSELLKDIVRWLLFVGDSVNGYTDAKRITAGVTWTLKYEWLFYFSLPLLFLILKNKVATTLIIIVCMLLLINNFKFHSIIDSRYFIFFMIGGISNYICKLLENNIKLIEILRNRLISIILMVLLIYVFFSGVGIFNIFSIIILLLFFIAIVCGNNLFGALTLKGARLLGEISYSIYLIHGCVIFSIFILMNKFSGLSLSEYLILMPLVTIAVVFISSLTYRFIEAPCINIGKKIQNIYRFNGKKAL</sequence>
<feature type="transmembrane region" description="Helical" evidence="1">
    <location>
        <begin position="282"/>
        <end position="304"/>
    </location>
</feature>
<feature type="transmembrane region" description="Helical" evidence="1">
    <location>
        <begin position="229"/>
        <end position="246"/>
    </location>
</feature>
<feature type="transmembrane region" description="Helical" evidence="1">
    <location>
        <begin position="205"/>
        <end position="223"/>
    </location>
</feature>
<evidence type="ECO:0000313" key="3">
    <source>
        <dbReference type="EMBL" id="SAP64610.1"/>
    </source>
</evidence>
<evidence type="ECO:0000256" key="1">
    <source>
        <dbReference type="SAM" id="Phobius"/>
    </source>
</evidence>
<reference evidence="3 4" key="1">
    <citation type="submission" date="2016-05" db="EMBL/GenBank/DDBJ databases">
        <authorList>
            <consortium name="Pathogen Informatics"/>
        </authorList>
    </citation>
    <scope>NUCLEOTIDE SEQUENCE [LARGE SCALE GENOMIC DNA]</scope>
    <source>
        <strain evidence="3 4">2880STDY5682802</strain>
    </source>
</reference>
<dbReference type="GO" id="GO:0016020">
    <property type="term" value="C:membrane"/>
    <property type="evidence" value="ECO:0007669"/>
    <property type="project" value="TreeGrafter"/>
</dbReference>
<feature type="transmembrane region" description="Helical" evidence="1">
    <location>
        <begin position="122"/>
        <end position="142"/>
    </location>
</feature>
<dbReference type="PANTHER" id="PTHR23028:SF53">
    <property type="entry name" value="ACYL_TRANSF_3 DOMAIN-CONTAINING PROTEIN"/>
    <property type="match status" value="1"/>
</dbReference>
<feature type="transmembrane region" description="Helical" evidence="1">
    <location>
        <begin position="6"/>
        <end position="24"/>
    </location>
</feature>
<evidence type="ECO:0000259" key="2">
    <source>
        <dbReference type="Pfam" id="PF01757"/>
    </source>
</evidence>
<organism evidence="3 4">
    <name type="scientific">Raoultella planticola</name>
    <name type="common">Klebsiella planticola</name>
    <dbReference type="NCBI Taxonomy" id="575"/>
    <lineage>
        <taxon>Bacteria</taxon>
        <taxon>Pseudomonadati</taxon>
        <taxon>Pseudomonadota</taxon>
        <taxon>Gammaproteobacteria</taxon>
        <taxon>Enterobacterales</taxon>
        <taxon>Enterobacteriaceae</taxon>
        <taxon>Klebsiella/Raoultella group</taxon>
        <taxon>Raoultella</taxon>
    </lineage>
</organism>
<feature type="domain" description="Acyltransferase 3" evidence="2">
    <location>
        <begin position="39"/>
        <end position="365"/>
    </location>
</feature>
<dbReference type="EMBL" id="FLAC01000002">
    <property type="protein sequence ID" value="SAP64610.1"/>
    <property type="molecule type" value="Genomic_DNA"/>
</dbReference>
<dbReference type="RefSeq" id="WP_064384357.1">
    <property type="nucleotide sequence ID" value="NZ_FLAC01000002.1"/>
</dbReference>
<dbReference type="PANTHER" id="PTHR23028">
    <property type="entry name" value="ACETYLTRANSFERASE"/>
    <property type="match status" value="1"/>
</dbReference>
<feature type="transmembrane region" description="Helical" evidence="1">
    <location>
        <begin position="44"/>
        <end position="63"/>
    </location>
</feature>
<evidence type="ECO:0000313" key="4">
    <source>
        <dbReference type="Proteomes" id="UP000078124"/>
    </source>
</evidence>
<proteinExistence type="predicted"/>
<feature type="transmembrane region" description="Helical" evidence="1">
    <location>
        <begin position="258"/>
        <end position="276"/>
    </location>
</feature>
<accession>A0A8G1ZYB0</accession>
<comment type="caution">
    <text evidence="3">The sequence shown here is derived from an EMBL/GenBank/DDBJ whole genome shotgun (WGS) entry which is preliminary data.</text>
</comment>
<keyword evidence="1" id="KW-0472">Membrane</keyword>